<feature type="repeat" description="CXXCXGXG motif" evidence="12">
    <location>
        <begin position="204"/>
        <end position="211"/>
    </location>
</feature>
<evidence type="ECO:0000259" key="15">
    <source>
        <dbReference type="PROSITE" id="PS51188"/>
    </source>
</evidence>
<dbReference type="GO" id="GO:0005524">
    <property type="term" value="F:ATP binding"/>
    <property type="evidence" value="ECO:0007669"/>
    <property type="project" value="InterPro"/>
</dbReference>
<dbReference type="GO" id="GO:0009408">
    <property type="term" value="P:response to heat"/>
    <property type="evidence" value="ECO:0007669"/>
    <property type="project" value="InterPro"/>
</dbReference>
<dbReference type="FunFam" id="2.10.230.10:FF:000002">
    <property type="entry name" value="Molecular chaperone DnaJ"/>
    <property type="match status" value="1"/>
</dbReference>
<accession>A0A933W2H1</accession>
<sequence>MAAKRDYYEVLGVGRSATEDEIKKAYRKVAMQFHPDRNPGDKEAEAKFKEATEAYEVLRDAQKRARYDQFGHAASGPSGMPGGGGYDFGGAGFDLADALRAFMRDFGGGGSDGGFESFFGGGGGGGGARGPGRGDDLQVRLVLTLEEIATGVEKKIRVKHLKQCATCNGRGGKGEKQCSQCNGRGQVRRVQQTMLGQFVSVQACPRCDGEGSTVSEPCKTCGGDGRVSETETVSVKVPAGVASGNYIPLRGLGDAGRRGGPAGDLIVLIEEKDHDLFERHGDDLHVDIPVSFTTLALGGKVEVPLVGGETHTLDVSAGTPSAHRARIRGRGLTGLRGGKGDLIVRLMVWVPTKLSGAEKKLLEELRKAEGMKTPRAARSLFERVKDAFGG</sequence>
<dbReference type="InterPro" id="IPR002939">
    <property type="entry name" value="DnaJ_C"/>
</dbReference>
<feature type="binding site" evidence="12">
    <location>
        <position position="181"/>
    </location>
    <ligand>
        <name>Zn(2+)</name>
        <dbReference type="ChEBI" id="CHEBI:29105"/>
        <label>2</label>
    </ligand>
</feature>
<dbReference type="SUPFAM" id="SSF46565">
    <property type="entry name" value="Chaperone J-domain"/>
    <property type="match status" value="1"/>
</dbReference>
<dbReference type="InterPro" id="IPR012724">
    <property type="entry name" value="DnaJ"/>
</dbReference>
<dbReference type="Gene3D" id="2.60.260.20">
    <property type="entry name" value="Urease metallochaperone UreE, N-terminal domain"/>
    <property type="match status" value="2"/>
</dbReference>
<evidence type="ECO:0000256" key="12">
    <source>
        <dbReference type="HAMAP-Rule" id="MF_01152"/>
    </source>
</evidence>
<keyword evidence="3 12" id="KW-0479">Metal-binding</keyword>
<comment type="subunit">
    <text evidence="12">Homodimer.</text>
</comment>
<evidence type="ECO:0000259" key="14">
    <source>
        <dbReference type="PROSITE" id="PS50076"/>
    </source>
</evidence>
<gene>
    <name evidence="12 16" type="primary">dnaJ</name>
    <name evidence="16" type="ORF">HZA61_05155</name>
</gene>
<dbReference type="PANTHER" id="PTHR43096:SF48">
    <property type="entry name" value="CHAPERONE PROTEIN DNAJ"/>
    <property type="match status" value="1"/>
</dbReference>
<dbReference type="Pfam" id="PF00226">
    <property type="entry name" value="DnaJ"/>
    <property type="match status" value="1"/>
</dbReference>
<dbReference type="HAMAP" id="MF_01152">
    <property type="entry name" value="DnaJ"/>
    <property type="match status" value="1"/>
</dbReference>
<dbReference type="PROSITE" id="PS00636">
    <property type="entry name" value="DNAJ_1"/>
    <property type="match status" value="1"/>
</dbReference>
<dbReference type="Pfam" id="PF00684">
    <property type="entry name" value="DnaJ_CXXCXGXG"/>
    <property type="match status" value="1"/>
</dbReference>
<proteinExistence type="inferred from homology"/>
<comment type="subcellular location">
    <subcellularLocation>
        <location evidence="12">Cytoplasm</location>
    </subcellularLocation>
</comment>
<dbReference type="GO" id="GO:0042026">
    <property type="term" value="P:protein refolding"/>
    <property type="evidence" value="ECO:0007669"/>
    <property type="project" value="TreeGrafter"/>
</dbReference>
<evidence type="ECO:0000313" key="16">
    <source>
        <dbReference type="EMBL" id="MBI5168853.1"/>
    </source>
</evidence>
<dbReference type="SUPFAM" id="SSF57938">
    <property type="entry name" value="DnaJ/Hsp40 cysteine-rich domain"/>
    <property type="match status" value="1"/>
</dbReference>
<feature type="binding site" evidence="12">
    <location>
        <position position="178"/>
    </location>
    <ligand>
        <name>Zn(2+)</name>
        <dbReference type="ChEBI" id="CHEBI:29105"/>
        <label>2</label>
    </ligand>
</feature>
<evidence type="ECO:0000256" key="3">
    <source>
        <dbReference type="ARBA" id="ARBA00022723"/>
    </source>
</evidence>
<dbReference type="FunFam" id="1.10.287.110:FF:000034">
    <property type="entry name" value="Chaperone protein DnaJ"/>
    <property type="match status" value="1"/>
</dbReference>
<feature type="binding site" evidence="12">
    <location>
        <position position="164"/>
    </location>
    <ligand>
        <name>Zn(2+)</name>
        <dbReference type="ChEBI" id="CHEBI:29105"/>
        <label>1</label>
    </ligand>
</feature>
<dbReference type="CDD" id="cd06257">
    <property type="entry name" value="DnaJ"/>
    <property type="match status" value="1"/>
</dbReference>
<dbReference type="InterPro" id="IPR018253">
    <property type="entry name" value="DnaJ_domain_CS"/>
</dbReference>
<dbReference type="NCBIfam" id="NF008035">
    <property type="entry name" value="PRK10767.1"/>
    <property type="match status" value="1"/>
</dbReference>
<reference evidence="16" key="1">
    <citation type="submission" date="2020-07" db="EMBL/GenBank/DDBJ databases">
        <title>Huge and variable diversity of episymbiotic CPR bacteria and DPANN archaea in groundwater ecosystems.</title>
        <authorList>
            <person name="He C.Y."/>
            <person name="Keren R."/>
            <person name="Whittaker M."/>
            <person name="Farag I.F."/>
            <person name="Doudna J."/>
            <person name="Cate J.H.D."/>
            <person name="Banfield J.F."/>
        </authorList>
    </citation>
    <scope>NUCLEOTIDE SEQUENCE</scope>
    <source>
        <strain evidence="16">NC_groundwater_1813_Pr3_B-0.1um_71_17</strain>
    </source>
</reference>
<comment type="cofactor">
    <cofactor evidence="12">
        <name>Zn(2+)</name>
        <dbReference type="ChEBI" id="CHEBI:29105"/>
    </cofactor>
    <text evidence="12">Binds 2 Zn(2+) ions per monomer.</text>
</comment>
<comment type="domain">
    <text evidence="12">The J domain is necessary and sufficient to stimulate DnaK ATPase activity. Zinc center 1 plays an important role in the autonomous, DnaK-independent chaperone activity of DnaJ. Zinc center 2 is essential for interaction with DnaK and for DnaJ activity.</text>
</comment>
<dbReference type="GO" id="GO:0006260">
    <property type="term" value="P:DNA replication"/>
    <property type="evidence" value="ECO:0007669"/>
    <property type="project" value="UniProtKB-KW"/>
</dbReference>
<feature type="repeat" description="CXXCXGXG motif" evidence="12">
    <location>
        <begin position="164"/>
        <end position="171"/>
    </location>
</feature>
<dbReference type="PROSITE" id="PS50076">
    <property type="entry name" value="DNAJ_2"/>
    <property type="match status" value="1"/>
</dbReference>
<dbReference type="Gene3D" id="1.10.287.110">
    <property type="entry name" value="DnaJ domain"/>
    <property type="match status" value="1"/>
</dbReference>
<feature type="domain" description="J" evidence="14">
    <location>
        <begin position="6"/>
        <end position="71"/>
    </location>
</feature>
<feature type="binding site" evidence="12">
    <location>
        <position position="218"/>
    </location>
    <ligand>
        <name>Zn(2+)</name>
        <dbReference type="ChEBI" id="CHEBI:29105"/>
        <label>1</label>
    </ligand>
</feature>
<organism evidence="16 17">
    <name type="scientific">Eiseniibacteriota bacterium</name>
    <dbReference type="NCBI Taxonomy" id="2212470"/>
    <lineage>
        <taxon>Bacteria</taxon>
        <taxon>Candidatus Eiseniibacteriota</taxon>
    </lineage>
</organism>
<feature type="repeat" description="CXXCXGXG motif" evidence="12">
    <location>
        <begin position="178"/>
        <end position="185"/>
    </location>
</feature>
<feature type="domain" description="CR-type" evidence="15">
    <location>
        <begin position="151"/>
        <end position="230"/>
    </location>
</feature>
<evidence type="ECO:0000256" key="1">
    <source>
        <dbReference type="ARBA" id="ARBA00022490"/>
    </source>
</evidence>
<keyword evidence="4 12" id="KW-0677">Repeat</keyword>
<comment type="similarity">
    <text evidence="10 12">Belongs to the DnaJ family.</text>
</comment>
<dbReference type="InterPro" id="IPR008971">
    <property type="entry name" value="HSP40/DnaJ_pept-bd"/>
</dbReference>
<keyword evidence="5 12" id="KW-0863">Zinc-finger</keyword>
<dbReference type="EMBL" id="JACRIW010000038">
    <property type="protein sequence ID" value="MBI5168853.1"/>
    <property type="molecule type" value="Genomic_DNA"/>
</dbReference>
<keyword evidence="7 12" id="KW-0346">Stress response</keyword>
<name>A0A933W2H1_UNCEI</name>
<dbReference type="CDD" id="cd10747">
    <property type="entry name" value="DnaJ_C"/>
    <property type="match status" value="1"/>
</dbReference>
<evidence type="ECO:0000256" key="11">
    <source>
        <dbReference type="ARBA" id="ARBA00067609"/>
    </source>
</evidence>
<dbReference type="Gene3D" id="2.10.230.10">
    <property type="entry name" value="Heat shock protein DnaJ, cysteine-rich domain"/>
    <property type="match status" value="1"/>
</dbReference>
<evidence type="ECO:0000256" key="10">
    <source>
        <dbReference type="ARBA" id="ARBA00061004"/>
    </source>
</evidence>
<dbReference type="CDD" id="cd10719">
    <property type="entry name" value="DnaJ_zf"/>
    <property type="match status" value="1"/>
</dbReference>
<protein>
    <recommendedName>
        <fullName evidence="11 12">Chaperone protein DnaJ</fullName>
    </recommendedName>
</protein>
<evidence type="ECO:0000256" key="4">
    <source>
        <dbReference type="ARBA" id="ARBA00022737"/>
    </source>
</evidence>
<evidence type="ECO:0000256" key="2">
    <source>
        <dbReference type="ARBA" id="ARBA00022705"/>
    </source>
</evidence>
<dbReference type="FunFam" id="2.60.260.20:FF:000013">
    <property type="entry name" value="DnaJ subfamily B member 11"/>
    <property type="match status" value="1"/>
</dbReference>
<keyword evidence="6 12" id="KW-0862">Zinc</keyword>
<dbReference type="Pfam" id="PF01556">
    <property type="entry name" value="DnaJ_C"/>
    <property type="match status" value="1"/>
</dbReference>
<keyword evidence="8 12" id="KW-0143">Chaperone</keyword>
<dbReference type="GO" id="GO:0005737">
    <property type="term" value="C:cytoplasm"/>
    <property type="evidence" value="ECO:0007669"/>
    <property type="project" value="UniProtKB-SubCell"/>
</dbReference>
<dbReference type="GO" id="GO:0051082">
    <property type="term" value="F:unfolded protein binding"/>
    <property type="evidence" value="ECO:0007669"/>
    <property type="project" value="UniProtKB-UniRule"/>
</dbReference>
<dbReference type="PANTHER" id="PTHR43096">
    <property type="entry name" value="DNAJ HOMOLOG 1, MITOCHONDRIAL-RELATED"/>
    <property type="match status" value="1"/>
</dbReference>
<dbReference type="GO" id="GO:0008270">
    <property type="term" value="F:zinc ion binding"/>
    <property type="evidence" value="ECO:0007669"/>
    <property type="project" value="UniProtKB-UniRule"/>
</dbReference>
<feature type="zinc finger region" description="CR-type" evidence="13">
    <location>
        <begin position="151"/>
        <end position="230"/>
    </location>
</feature>
<feature type="binding site" evidence="12">
    <location>
        <position position="207"/>
    </location>
    <ligand>
        <name>Zn(2+)</name>
        <dbReference type="ChEBI" id="CHEBI:29105"/>
        <label>2</label>
    </ligand>
</feature>
<evidence type="ECO:0000256" key="13">
    <source>
        <dbReference type="PROSITE-ProRule" id="PRU00546"/>
    </source>
</evidence>
<dbReference type="SUPFAM" id="SSF49493">
    <property type="entry name" value="HSP40/DnaJ peptide-binding domain"/>
    <property type="match status" value="2"/>
</dbReference>
<evidence type="ECO:0000256" key="6">
    <source>
        <dbReference type="ARBA" id="ARBA00022833"/>
    </source>
</evidence>
<keyword evidence="1 12" id="KW-0963">Cytoplasm</keyword>
<evidence type="ECO:0000256" key="8">
    <source>
        <dbReference type="ARBA" id="ARBA00023186"/>
    </source>
</evidence>
<dbReference type="PROSITE" id="PS51188">
    <property type="entry name" value="ZF_CR"/>
    <property type="match status" value="1"/>
</dbReference>
<feature type="repeat" description="CXXCXGXG motif" evidence="12">
    <location>
        <begin position="218"/>
        <end position="225"/>
    </location>
</feature>
<evidence type="ECO:0000256" key="7">
    <source>
        <dbReference type="ARBA" id="ARBA00023016"/>
    </source>
</evidence>
<dbReference type="InterPro" id="IPR036410">
    <property type="entry name" value="HSP_DnaJ_Cys-rich_dom_sf"/>
</dbReference>
<dbReference type="InterPro" id="IPR001305">
    <property type="entry name" value="HSP_DnaJ_Cys-rich_dom"/>
</dbReference>
<evidence type="ECO:0000256" key="9">
    <source>
        <dbReference type="ARBA" id="ARBA00053423"/>
    </source>
</evidence>
<dbReference type="SMART" id="SM00271">
    <property type="entry name" value="DnaJ"/>
    <property type="match status" value="1"/>
</dbReference>
<dbReference type="PRINTS" id="PR00625">
    <property type="entry name" value="JDOMAIN"/>
</dbReference>
<dbReference type="Proteomes" id="UP000696931">
    <property type="component" value="Unassembled WGS sequence"/>
</dbReference>
<feature type="binding site" evidence="12">
    <location>
        <position position="221"/>
    </location>
    <ligand>
        <name>Zn(2+)</name>
        <dbReference type="ChEBI" id="CHEBI:29105"/>
        <label>1</label>
    </ligand>
</feature>
<dbReference type="InterPro" id="IPR001623">
    <property type="entry name" value="DnaJ_domain"/>
</dbReference>
<comment type="function">
    <text evidence="9 12">Participates actively in the response to hyperosmotic and heat shock by preventing the aggregation of stress-denatured proteins and by disaggregating proteins, also in an autonomous, DnaK-independent fashion. Unfolded proteins bind initially to DnaJ; upon interaction with the DnaJ-bound protein, DnaK hydrolyzes its bound ATP, resulting in the formation of a stable complex. GrpE releases ADP from DnaK; ATP binding to DnaK triggers the release of the substrate protein, thus completing the reaction cycle. Several rounds of ATP-dependent interactions between DnaJ, DnaK and GrpE are required for fully efficient folding. Also involved, together with DnaK and GrpE, in the DNA replication of plasmids through activation of initiation proteins.</text>
</comment>
<evidence type="ECO:0000313" key="17">
    <source>
        <dbReference type="Proteomes" id="UP000696931"/>
    </source>
</evidence>
<feature type="binding site" evidence="12">
    <location>
        <position position="167"/>
    </location>
    <ligand>
        <name>Zn(2+)</name>
        <dbReference type="ChEBI" id="CHEBI:29105"/>
        <label>1</label>
    </ligand>
</feature>
<keyword evidence="2 12" id="KW-0235">DNA replication</keyword>
<evidence type="ECO:0000256" key="5">
    <source>
        <dbReference type="ARBA" id="ARBA00022771"/>
    </source>
</evidence>
<comment type="caution">
    <text evidence="16">The sequence shown here is derived from an EMBL/GenBank/DDBJ whole genome shotgun (WGS) entry which is preliminary data.</text>
</comment>
<dbReference type="GO" id="GO:0031072">
    <property type="term" value="F:heat shock protein binding"/>
    <property type="evidence" value="ECO:0007669"/>
    <property type="project" value="InterPro"/>
</dbReference>
<dbReference type="InterPro" id="IPR036869">
    <property type="entry name" value="J_dom_sf"/>
</dbReference>
<feature type="binding site" evidence="12">
    <location>
        <position position="204"/>
    </location>
    <ligand>
        <name>Zn(2+)</name>
        <dbReference type="ChEBI" id="CHEBI:29105"/>
        <label>2</label>
    </ligand>
</feature>
<dbReference type="AlphaFoldDB" id="A0A933W2H1"/>
<dbReference type="NCBIfam" id="TIGR02349">
    <property type="entry name" value="DnaJ_bact"/>
    <property type="match status" value="1"/>
</dbReference>